<dbReference type="InterPro" id="IPR011335">
    <property type="entry name" value="Restrct_endonuc-II-like"/>
</dbReference>
<dbReference type="SUPFAM" id="SSF52980">
    <property type="entry name" value="Restriction endonuclease-like"/>
    <property type="match status" value="1"/>
</dbReference>
<accession>K8NQA5</accession>
<dbReference type="RefSeq" id="WP_002714404.1">
    <property type="nucleotide sequence ID" value="NZ_KB375281.1"/>
</dbReference>
<feature type="domain" description="DUF559" evidence="1">
    <location>
        <begin position="4"/>
        <end position="109"/>
    </location>
</feature>
<name>K8NQA5_9BRAD</name>
<dbReference type="Gene3D" id="3.40.960.10">
    <property type="entry name" value="VSR Endonuclease"/>
    <property type="match status" value="1"/>
</dbReference>
<evidence type="ECO:0000259" key="1">
    <source>
        <dbReference type="Pfam" id="PF04480"/>
    </source>
</evidence>
<dbReference type="Pfam" id="PF04480">
    <property type="entry name" value="DUF559"/>
    <property type="match status" value="1"/>
</dbReference>
<dbReference type="PANTHER" id="PTHR38590:SF1">
    <property type="entry name" value="BLL0828 PROTEIN"/>
    <property type="match status" value="1"/>
</dbReference>
<dbReference type="HOGENOM" id="CLU_107928_2_0_5"/>
<reference evidence="2 3" key="1">
    <citation type="submission" date="2012-04" db="EMBL/GenBank/DDBJ databases">
        <title>The Genome Sequence of Afipia clevelandensis ATCC 49720.</title>
        <authorList>
            <consortium name="The Broad Institute Genome Sequencing Platform"/>
            <person name="Earl A."/>
            <person name="Ward D."/>
            <person name="Feldgarden M."/>
            <person name="Gevers D."/>
            <person name="Huys G."/>
            <person name="Walker B."/>
            <person name="Young S.K."/>
            <person name="Zeng Q."/>
            <person name="Gargeya S."/>
            <person name="Fitzgerald M."/>
            <person name="Haas B."/>
            <person name="Abouelleil A."/>
            <person name="Alvarado L."/>
            <person name="Arachchi H.M."/>
            <person name="Berlin A."/>
            <person name="Chapman S.B."/>
            <person name="Goldberg J."/>
            <person name="Griggs A."/>
            <person name="Gujja S."/>
            <person name="Hansen M."/>
            <person name="Howarth C."/>
            <person name="Imamovic A."/>
            <person name="Larimer J."/>
            <person name="McCowen C."/>
            <person name="Montmayeur A."/>
            <person name="Murphy C."/>
            <person name="Neiman D."/>
            <person name="Pearson M."/>
            <person name="Priest M."/>
            <person name="Roberts A."/>
            <person name="Saif S."/>
            <person name="Shea T."/>
            <person name="Sisk P."/>
            <person name="Sykes S."/>
            <person name="Wortman J."/>
            <person name="Nusbaum C."/>
            <person name="Birren B."/>
        </authorList>
    </citation>
    <scope>NUCLEOTIDE SEQUENCE [LARGE SCALE GENOMIC DNA]</scope>
    <source>
        <strain evidence="2 3">ATCC 49720</strain>
    </source>
</reference>
<keyword evidence="3" id="KW-1185">Reference proteome</keyword>
<organism evidence="2 3">
    <name type="scientific">Afipia clevelandensis ATCC 49720</name>
    <dbReference type="NCBI Taxonomy" id="883079"/>
    <lineage>
        <taxon>Bacteria</taxon>
        <taxon>Pseudomonadati</taxon>
        <taxon>Pseudomonadota</taxon>
        <taxon>Alphaproteobacteria</taxon>
        <taxon>Hyphomicrobiales</taxon>
        <taxon>Nitrobacteraceae</taxon>
        <taxon>Afipia</taxon>
    </lineage>
</organism>
<dbReference type="InterPro" id="IPR007569">
    <property type="entry name" value="DUF559"/>
</dbReference>
<proteinExistence type="predicted"/>
<protein>
    <recommendedName>
        <fullName evidence="1">DUF559 domain-containing protein</fullName>
    </recommendedName>
</protein>
<dbReference type="CDD" id="cd01038">
    <property type="entry name" value="Endonuclease_DUF559"/>
    <property type="match status" value="1"/>
</dbReference>
<evidence type="ECO:0000313" key="2">
    <source>
        <dbReference type="EMBL" id="EKS32557.1"/>
    </source>
</evidence>
<dbReference type="PATRIC" id="fig|883079.3.peg.3613"/>
<dbReference type="AlphaFoldDB" id="K8NQA5"/>
<dbReference type="EMBL" id="AGWY01000015">
    <property type="protein sequence ID" value="EKS32557.1"/>
    <property type="molecule type" value="Genomic_DNA"/>
</dbReference>
<dbReference type="PANTHER" id="PTHR38590">
    <property type="entry name" value="BLL0828 PROTEIN"/>
    <property type="match status" value="1"/>
</dbReference>
<sequence>MTDNTSLARRLRRQQTDAERVLWLRLRDRRLNGWKFKRQVQIDKFIADFYCAEAKLVIELDGGQHAVQTTQDAERTQILQAMGYLVLRFWNNHVLTNIEGVLGEILQTLSPFASVPPHPNPLPDGERE</sequence>
<comment type="caution">
    <text evidence="2">The sequence shown here is derived from an EMBL/GenBank/DDBJ whole genome shotgun (WGS) entry which is preliminary data.</text>
</comment>
<evidence type="ECO:0000313" key="3">
    <source>
        <dbReference type="Proteomes" id="UP000001095"/>
    </source>
</evidence>
<gene>
    <name evidence="2" type="ORF">HMPREF9696_03534</name>
</gene>
<dbReference type="InterPro" id="IPR047216">
    <property type="entry name" value="Endonuclease_DUF559_bact"/>
</dbReference>
<dbReference type="OrthoDB" id="9798754at2"/>
<dbReference type="Proteomes" id="UP000001095">
    <property type="component" value="Unassembled WGS sequence"/>
</dbReference>